<dbReference type="PROSITE" id="PS50893">
    <property type="entry name" value="ABC_TRANSPORTER_2"/>
    <property type="match status" value="1"/>
</dbReference>
<dbReference type="AlphaFoldDB" id="A0A0F5LGJ3"/>
<organism evidence="11 13">
    <name type="scientific">Devosia limi DSM 17137</name>
    <dbReference type="NCBI Taxonomy" id="1121477"/>
    <lineage>
        <taxon>Bacteria</taxon>
        <taxon>Pseudomonadati</taxon>
        <taxon>Pseudomonadota</taxon>
        <taxon>Alphaproteobacteria</taxon>
        <taxon>Hyphomicrobiales</taxon>
        <taxon>Devosiaceae</taxon>
        <taxon>Devosia</taxon>
    </lineage>
</organism>
<dbReference type="EMBL" id="LAJF01000101">
    <property type="protein sequence ID" value="KKB80682.1"/>
    <property type="molecule type" value="Genomic_DNA"/>
</dbReference>
<dbReference type="Proteomes" id="UP000033608">
    <property type="component" value="Unassembled WGS sequence"/>
</dbReference>
<dbReference type="GO" id="GO:0015833">
    <property type="term" value="P:peptide transport"/>
    <property type="evidence" value="ECO:0007669"/>
    <property type="project" value="InterPro"/>
</dbReference>
<evidence type="ECO:0000256" key="4">
    <source>
        <dbReference type="ARBA" id="ARBA00022475"/>
    </source>
</evidence>
<comment type="subcellular location">
    <subcellularLocation>
        <location evidence="1">Cell inner membrane</location>
        <topology evidence="1">Peripheral membrane protein</topology>
    </subcellularLocation>
</comment>
<dbReference type="RefSeq" id="WP_046136442.1">
    <property type="nucleotide sequence ID" value="NZ_FQVC01000001.1"/>
</dbReference>
<dbReference type="InterPro" id="IPR013563">
    <property type="entry name" value="Oligopep_ABC_C"/>
</dbReference>
<dbReference type="GO" id="GO:0005524">
    <property type="term" value="F:ATP binding"/>
    <property type="evidence" value="ECO:0007669"/>
    <property type="project" value="UniProtKB-KW"/>
</dbReference>
<evidence type="ECO:0000256" key="8">
    <source>
        <dbReference type="ARBA" id="ARBA00022967"/>
    </source>
</evidence>
<gene>
    <name evidence="12" type="ORF">SAMN02745223_00507</name>
    <name evidence="11" type="ORF">VW29_16915</name>
</gene>
<comment type="similarity">
    <text evidence="2">Belongs to the ABC transporter superfamily.</text>
</comment>
<keyword evidence="8" id="KW-1278">Translocase</keyword>
<dbReference type="InterPro" id="IPR003439">
    <property type="entry name" value="ABC_transporter-like_ATP-bd"/>
</dbReference>
<evidence type="ECO:0000256" key="3">
    <source>
        <dbReference type="ARBA" id="ARBA00022448"/>
    </source>
</evidence>
<evidence type="ECO:0000313" key="14">
    <source>
        <dbReference type="Proteomes" id="UP000184533"/>
    </source>
</evidence>
<dbReference type="SMART" id="SM00382">
    <property type="entry name" value="AAA"/>
    <property type="match status" value="1"/>
</dbReference>
<dbReference type="STRING" id="1121477.SAMN02745223_00507"/>
<accession>A0A0F5LGJ3</accession>
<dbReference type="InterPro" id="IPR050388">
    <property type="entry name" value="ABC_Ni/Peptide_Import"/>
</dbReference>
<evidence type="ECO:0000256" key="2">
    <source>
        <dbReference type="ARBA" id="ARBA00005417"/>
    </source>
</evidence>
<name>A0A0F5LGJ3_9HYPH</name>
<sequence>MSPLLSIDNLSAVSRRDGKPILRNVSLHVDSGTIHGLVGESGAGKSTISKIILGIVSGGVVVTSGSVMLGANDLVRMPEREKRVLIGSQMALIPQDPLTALNPGRRIGDQLTDSLRMWKGMGHKAAWARGLELLDHVAIRDPQRVMGLFPHHLSGGMRQRVLIAAAFAIEPKLLIADEPTTALDATVQKQVLQLLKRLQAEHGTAVVFVTHDLGVVAQICDAVTLLFQGKVMEQGTAETIFNTPSHAYTRALLAASPRYDDPAAGLNPIDDAVIAACRAEVAQFDGAQHA</sequence>
<evidence type="ECO:0000256" key="5">
    <source>
        <dbReference type="ARBA" id="ARBA00022519"/>
    </source>
</evidence>
<keyword evidence="13" id="KW-1185">Reference proteome</keyword>
<evidence type="ECO:0000259" key="10">
    <source>
        <dbReference type="PROSITE" id="PS50893"/>
    </source>
</evidence>
<dbReference type="EMBL" id="FQVC01000001">
    <property type="protein sequence ID" value="SHE48218.1"/>
    <property type="molecule type" value="Genomic_DNA"/>
</dbReference>
<reference evidence="12 14" key="2">
    <citation type="submission" date="2016-11" db="EMBL/GenBank/DDBJ databases">
        <authorList>
            <person name="Jaros S."/>
            <person name="Januszkiewicz K."/>
            <person name="Wedrychowicz H."/>
        </authorList>
    </citation>
    <scope>NUCLEOTIDE SEQUENCE [LARGE SCALE GENOMIC DNA]</scope>
    <source>
        <strain evidence="12 14">DSM 17137</strain>
    </source>
</reference>
<dbReference type="PANTHER" id="PTHR43297:SF14">
    <property type="entry name" value="ATPASE AAA-TYPE CORE DOMAIN-CONTAINING PROTEIN"/>
    <property type="match status" value="1"/>
</dbReference>
<evidence type="ECO:0000313" key="12">
    <source>
        <dbReference type="EMBL" id="SHE48218.1"/>
    </source>
</evidence>
<dbReference type="GO" id="GO:0016887">
    <property type="term" value="F:ATP hydrolysis activity"/>
    <property type="evidence" value="ECO:0007669"/>
    <property type="project" value="InterPro"/>
</dbReference>
<keyword evidence="5" id="KW-0997">Cell inner membrane</keyword>
<dbReference type="GO" id="GO:0005886">
    <property type="term" value="C:plasma membrane"/>
    <property type="evidence" value="ECO:0007669"/>
    <property type="project" value="UniProtKB-SubCell"/>
</dbReference>
<dbReference type="InterPro" id="IPR003593">
    <property type="entry name" value="AAA+_ATPase"/>
</dbReference>
<feature type="domain" description="ABC transporter" evidence="10">
    <location>
        <begin position="5"/>
        <end position="253"/>
    </location>
</feature>
<keyword evidence="9" id="KW-0472">Membrane</keyword>
<dbReference type="SUPFAM" id="SSF52540">
    <property type="entry name" value="P-loop containing nucleoside triphosphate hydrolases"/>
    <property type="match status" value="1"/>
</dbReference>
<dbReference type="Gene3D" id="3.40.50.300">
    <property type="entry name" value="P-loop containing nucleotide triphosphate hydrolases"/>
    <property type="match status" value="1"/>
</dbReference>
<evidence type="ECO:0000256" key="1">
    <source>
        <dbReference type="ARBA" id="ARBA00004417"/>
    </source>
</evidence>
<keyword evidence="4" id="KW-1003">Cell membrane</keyword>
<dbReference type="PROSITE" id="PS00211">
    <property type="entry name" value="ABC_TRANSPORTER_1"/>
    <property type="match status" value="1"/>
</dbReference>
<evidence type="ECO:0000313" key="11">
    <source>
        <dbReference type="EMBL" id="KKB80682.1"/>
    </source>
</evidence>
<evidence type="ECO:0000256" key="6">
    <source>
        <dbReference type="ARBA" id="ARBA00022741"/>
    </source>
</evidence>
<dbReference type="Proteomes" id="UP000184533">
    <property type="component" value="Unassembled WGS sequence"/>
</dbReference>
<reference evidence="11 13" key="1">
    <citation type="submission" date="2015-03" db="EMBL/GenBank/DDBJ databases">
        <authorList>
            <person name="Hassan Y.I."/>
            <person name="Lepp D."/>
            <person name="Zhou T."/>
        </authorList>
    </citation>
    <scope>NUCLEOTIDE SEQUENCE [LARGE SCALE GENOMIC DNA]</scope>
    <source>
        <strain evidence="11 13">DSM 17137</strain>
    </source>
</reference>
<dbReference type="CDD" id="cd03257">
    <property type="entry name" value="ABC_NikE_OppD_transporters"/>
    <property type="match status" value="1"/>
</dbReference>
<evidence type="ECO:0000256" key="9">
    <source>
        <dbReference type="ARBA" id="ARBA00023136"/>
    </source>
</evidence>
<evidence type="ECO:0000313" key="13">
    <source>
        <dbReference type="Proteomes" id="UP000033608"/>
    </source>
</evidence>
<proteinExistence type="inferred from homology"/>
<dbReference type="Pfam" id="PF00005">
    <property type="entry name" value="ABC_tran"/>
    <property type="match status" value="1"/>
</dbReference>
<evidence type="ECO:0000256" key="7">
    <source>
        <dbReference type="ARBA" id="ARBA00022840"/>
    </source>
</evidence>
<protein>
    <submittedName>
        <fullName evidence="11">ABC transporter ATP-binding protein</fullName>
    </submittedName>
    <submittedName>
        <fullName evidence="12">Peptide/nickel transport system ATP-binding protein</fullName>
    </submittedName>
</protein>
<dbReference type="PATRIC" id="fig|1121477.3.peg.130"/>
<dbReference type="InterPro" id="IPR017871">
    <property type="entry name" value="ABC_transporter-like_CS"/>
</dbReference>
<keyword evidence="6" id="KW-0547">Nucleotide-binding</keyword>
<keyword evidence="3" id="KW-0813">Transport</keyword>
<dbReference type="OrthoDB" id="9815712at2"/>
<dbReference type="PANTHER" id="PTHR43297">
    <property type="entry name" value="OLIGOPEPTIDE TRANSPORT ATP-BINDING PROTEIN APPD"/>
    <property type="match status" value="1"/>
</dbReference>
<dbReference type="Pfam" id="PF08352">
    <property type="entry name" value="oligo_HPY"/>
    <property type="match status" value="1"/>
</dbReference>
<keyword evidence="7 11" id="KW-0067">ATP-binding</keyword>
<dbReference type="InterPro" id="IPR027417">
    <property type="entry name" value="P-loop_NTPase"/>
</dbReference>